<organism evidence="1">
    <name type="scientific">Noctiluca scintillans</name>
    <name type="common">Sea sparkle</name>
    <name type="synonym">Red tide dinoflagellate</name>
    <dbReference type="NCBI Taxonomy" id="2966"/>
    <lineage>
        <taxon>Eukaryota</taxon>
        <taxon>Sar</taxon>
        <taxon>Alveolata</taxon>
        <taxon>Dinophyceae</taxon>
        <taxon>Noctilucales</taxon>
        <taxon>Noctilucaceae</taxon>
        <taxon>Noctiluca</taxon>
    </lineage>
</organism>
<evidence type="ECO:0000313" key="2">
    <source>
        <dbReference type="EMBL" id="ABV22386.1"/>
    </source>
</evidence>
<dbReference type="EMBL" id="EF134272">
    <property type="protein sequence ID" value="ABV22386.1"/>
    <property type="molecule type" value="mRNA"/>
</dbReference>
<name>A7WQ93_NOCSC</name>
<dbReference type="AlphaFoldDB" id="A7WQ93"/>
<proteinExistence type="evidence at transcript level"/>
<accession>A7WQ93</accession>
<protein>
    <submittedName>
        <fullName evidence="1">Uncharacterized protein</fullName>
    </submittedName>
</protein>
<dbReference type="EMBL" id="EF134271">
    <property type="protein sequence ID" value="ABV22385.1"/>
    <property type="molecule type" value="mRNA"/>
</dbReference>
<reference evidence="1" key="1">
    <citation type="journal article" date="2007" name="Proc. Natl. Acad. Sci. U.S.A.">
        <title>Spliced leader RNA trans-splicing in dinoflagellates.</title>
        <authorList>
            <person name="Zhang H."/>
            <person name="Hou Y."/>
            <person name="Miranda L."/>
            <person name="Campbell D.A."/>
            <person name="Sturm N.R."/>
            <person name="Gaasterland T."/>
            <person name="Lin S."/>
        </authorList>
    </citation>
    <scope>NUCLEOTIDE SEQUENCE</scope>
    <source>
        <strain evidence="1">Nsc-cDNA36-1</strain>
        <strain evidence="2">Nsc-cDNA36-2</strain>
    </source>
</reference>
<evidence type="ECO:0000313" key="1">
    <source>
        <dbReference type="EMBL" id="ABV22385.1"/>
    </source>
</evidence>
<sequence>MVAERRAEDSAVTTRTGQCPAKVEAELQEIGDDIFSQEFETSGWMTPWHGENVELMEVPETWLGRRWDIWSCRNRSARSRR</sequence>